<feature type="domain" description="Fimbrial-type adhesion" evidence="2">
    <location>
        <begin position="30"/>
        <end position="159"/>
    </location>
</feature>
<dbReference type="InterPro" id="IPR036937">
    <property type="entry name" value="Adhesion_dom_fimbrial_sf"/>
</dbReference>
<sequence>MNKHLIALSLLGMVMCGNAYADSDSSTLTVKGTLIRPPCTLTSNKVLTADFGTLRYDQVSTAAQIDVPVIMTCPPNSVLNISVTASSALSDTVASAGRTNLGYSLFWKSDSTVINIKGTKRNVTNLNGAVDLSMKAKLIAQGALSEGTFTASAVINIDYL</sequence>
<evidence type="ECO:0000256" key="1">
    <source>
        <dbReference type="SAM" id="SignalP"/>
    </source>
</evidence>
<dbReference type="GO" id="GO:0009289">
    <property type="term" value="C:pilus"/>
    <property type="evidence" value="ECO:0007669"/>
    <property type="project" value="InterPro"/>
</dbReference>
<proteinExistence type="predicted"/>
<dbReference type="GO" id="GO:0043709">
    <property type="term" value="P:cell adhesion involved in single-species biofilm formation"/>
    <property type="evidence" value="ECO:0007669"/>
    <property type="project" value="TreeGrafter"/>
</dbReference>
<dbReference type="PANTHER" id="PTHR33420">
    <property type="entry name" value="FIMBRIAL SUBUNIT ELFA-RELATED"/>
    <property type="match status" value="1"/>
</dbReference>
<dbReference type="SUPFAM" id="SSF49401">
    <property type="entry name" value="Bacterial adhesins"/>
    <property type="match status" value="1"/>
</dbReference>
<dbReference type="AlphaFoldDB" id="A0A0J6I7I8"/>
<dbReference type="Proteomes" id="UP000441404">
    <property type="component" value="Unassembled WGS sequence"/>
</dbReference>
<dbReference type="Proteomes" id="UP000489190">
    <property type="component" value="Unassembled WGS sequence"/>
</dbReference>
<dbReference type="STRING" id="1608996.TU84_07585"/>
<keyword evidence="1" id="KW-0732">Signal</keyword>
<organism evidence="3 5">
    <name type="scientific">Pseudomonas helleri</name>
    <dbReference type="NCBI Taxonomy" id="1608996"/>
    <lineage>
        <taxon>Bacteria</taxon>
        <taxon>Pseudomonadati</taxon>
        <taxon>Pseudomonadota</taxon>
        <taxon>Gammaproteobacteria</taxon>
        <taxon>Pseudomonadales</taxon>
        <taxon>Pseudomonadaceae</taxon>
        <taxon>Pseudomonas</taxon>
    </lineage>
</organism>
<dbReference type="OrthoDB" id="6871155at2"/>
<dbReference type="Pfam" id="PF00419">
    <property type="entry name" value="Fimbrial"/>
    <property type="match status" value="1"/>
</dbReference>
<evidence type="ECO:0000313" key="5">
    <source>
        <dbReference type="Proteomes" id="UP000441404"/>
    </source>
</evidence>
<evidence type="ECO:0000313" key="4">
    <source>
        <dbReference type="EMBL" id="MQT88471.1"/>
    </source>
</evidence>
<feature type="signal peptide" evidence="1">
    <location>
        <begin position="1"/>
        <end position="21"/>
    </location>
</feature>
<evidence type="ECO:0000313" key="6">
    <source>
        <dbReference type="Proteomes" id="UP000489190"/>
    </source>
</evidence>
<dbReference type="RefSeq" id="WP_048368425.1">
    <property type="nucleotide sequence ID" value="NZ_JYLD01000003.1"/>
</dbReference>
<dbReference type="InterPro" id="IPR050263">
    <property type="entry name" value="Bact_Fimbrial_Adh_Pro"/>
</dbReference>
<accession>A0A0J6I7I8</accession>
<reference evidence="5 6" key="1">
    <citation type="submission" date="2019-10" db="EMBL/GenBank/DDBJ databases">
        <title>Evaluation of single-gene subtyping targets for Pseudomonas.</title>
        <authorList>
            <person name="Reichler S.J."/>
            <person name="Orsi R.H."/>
            <person name="Wiedmann M."/>
            <person name="Martin N.H."/>
            <person name="Murphy S.I."/>
        </authorList>
    </citation>
    <scope>NUCLEOTIDE SEQUENCE [LARGE SCALE GENOMIC DNA]</scope>
    <source>
        <strain evidence="4 6">FSL R10-3254</strain>
        <strain evidence="3 5">FSL R10-3257</strain>
    </source>
</reference>
<protein>
    <submittedName>
        <fullName evidence="3">Fimbrial protein</fullName>
    </submittedName>
</protein>
<dbReference type="EMBL" id="WIWJ01000020">
    <property type="protein sequence ID" value="MQT47587.1"/>
    <property type="molecule type" value="Genomic_DNA"/>
</dbReference>
<feature type="chain" id="PRO_5036293873" evidence="1">
    <location>
        <begin position="22"/>
        <end position="160"/>
    </location>
</feature>
<dbReference type="EMBL" id="WIWI01000010">
    <property type="protein sequence ID" value="MQT88471.1"/>
    <property type="molecule type" value="Genomic_DNA"/>
</dbReference>
<dbReference type="Gene3D" id="2.60.40.1090">
    <property type="entry name" value="Fimbrial-type adhesion domain"/>
    <property type="match status" value="1"/>
</dbReference>
<dbReference type="PANTHER" id="PTHR33420:SF26">
    <property type="entry name" value="FIMBRIAL SUBUNIT"/>
    <property type="match status" value="1"/>
</dbReference>
<comment type="caution">
    <text evidence="3">The sequence shown here is derived from an EMBL/GenBank/DDBJ whole genome shotgun (WGS) entry which is preliminary data.</text>
</comment>
<dbReference type="InterPro" id="IPR000259">
    <property type="entry name" value="Adhesion_dom_fimbrial"/>
</dbReference>
<gene>
    <name evidence="4" type="ORF">GHO39_04845</name>
    <name evidence="3" type="ORF">GHO40_12725</name>
</gene>
<dbReference type="InterPro" id="IPR008966">
    <property type="entry name" value="Adhesion_dom_sf"/>
</dbReference>
<evidence type="ECO:0000259" key="2">
    <source>
        <dbReference type="Pfam" id="PF00419"/>
    </source>
</evidence>
<evidence type="ECO:0000313" key="3">
    <source>
        <dbReference type="EMBL" id="MQT47587.1"/>
    </source>
</evidence>
<name>A0A0J6I7I8_9PSED</name>